<keyword evidence="7" id="KW-1185">Reference proteome</keyword>
<dbReference type="GO" id="GO:0004725">
    <property type="term" value="F:protein tyrosine phosphatase activity"/>
    <property type="evidence" value="ECO:0007669"/>
    <property type="project" value="UniProtKB-EC"/>
</dbReference>
<dbReference type="SUPFAM" id="SSF89550">
    <property type="entry name" value="PHP domain-like"/>
    <property type="match status" value="1"/>
</dbReference>
<organism evidence="6 7">
    <name type="scientific">Caldalkalibacillus uzonensis</name>
    <dbReference type="NCBI Taxonomy" id="353224"/>
    <lineage>
        <taxon>Bacteria</taxon>
        <taxon>Bacillati</taxon>
        <taxon>Bacillota</taxon>
        <taxon>Bacilli</taxon>
        <taxon>Bacillales</taxon>
        <taxon>Bacillaceae</taxon>
        <taxon>Caldalkalibacillus</taxon>
    </lineage>
</organism>
<dbReference type="RefSeq" id="WP_307339428.1">
    <property type="nucleotide sequence ID" value="NZ_JAUSUQ010000007.1"/>
</dbReference>
<dbReference type="InterPro" id="IPR016195">
    <property type="entry name" value="Pol/histidinol_Pase-like"/>
</dbReference>
<comment type="caution">
    <text evidence="6">The sequence shown here is derived from an EMBL/GenBank/DDBJ whole genome shotgun (WGS) entry which is preliminary data.</text>
</comment>
<reference evidence="6 7" key="1">
    <citation type="submission" date="2023-07" db="EMBL/GenBank/DDBJ databases">
        <title>Genomic Encyclopedia of Type Strains, Phase IV (KMG-IV): sequencing the most valuable type-strain genomes for metagenomic binning, comparative biology and taxonomic classification.</title>
        <authorList>
            <person name="Goeker M."/>
        </authorList>
    </citation>
    <scope>NUCLEOTIDE SEQUENCE [LARGE SCALE GENOMIC DNA]</scope>
    <source>
        <strain evidence="6 7">DSM 17740</strain>
    </source>
</reference>
<comment type="similarity">
    <text evidence="1 5">Belongs to the metallo-dependent hydrolases superfamily. CpsB/CapC family.</text>
</comment>
<gene>
    <name evidence="6" type="ORF">J2S00_002237</name>
</gene>
<evidence type="ECO:0000256" key="1">
    <source>
        <dbReference type="ARBA" id="ARBA00005750"/>
    </source>
</evidence>
<evidence type="ECO:0000256" key="4">
    <source>
        <dbReference type="ARBA" id="ARBA00051722"/>
    </source>
</evidence>
<dbReference type="Proteomes" id="UP001232445">
    <property type="component" value="Unassembled WGS sequence"/>
</dbReference>
<evidence type="ECO:0000256" key="5">
    <source>
        <dbReference type="PIRNR" id="PIRNR016557"/>
    </source>
</evidence>
<proteinExistence type="inferred from homology"/>
<keyword evidence="3 5" id="KW-0904">Protein phosphatase</keyword>
<protein>
    <recommendedName>
        <fullName evidence="5">Tyrosine-protein phosphatase</fullName>
        <ecNumber evidence="5">3.1.3.48</ecNumber>
    </recommendedName>
</protein>
<dbReference type="Gene3D" id="3.20.20.140">
    <property type="entry name" value="Metal-dependent hydrolases"/>
    <property type="match status" value="1"/>
</dbReference>
<evidence type="ECO:0000256" key="3">
    <source>
        <dbReference type="ARBA" id="ARBA00022912"/>
    </source>
</evidence>
<evidence type="ECO:0000313" key="7">
    <source>
        <dbReference type="Proteomes" id="UP001232445"/>
    </source>
</evidence>
<evidence type="ECO:0000313" key="6">
    <source>
        <dbReference type="EMBL" id="MDQ0339450.1"/>
    </source>
</evidence>
<dbReference type="PIRSF" id="PIRSF016557">
    <property type="entry name" value="Caps_synth_CpsB"/>
    <property type="match status" value="1"/>
</dbReference>
<dbReference type="PANTHER" id="PTHR39181">
    <property type="entry name" value="TYROSINE-PROTEIN PHOSPHATASE YWQE"/>
    <property type="match status" value="1"/>
</dbReference>
<dbReference type="EC" id="3.1.3.48" evidence="5"/>
<dbReference type="EMBL" id="JAUSUQ010000007">
    <property type="protein sequence ID" value="MDQ0339450.1"/>
    <property type="molecule type" value="Genomic_DNA"/>
</dbReference>
<dbReference type="InterPro" id="IPR016667">
    <property type="entry name" value="Caps_polysacc_synth_CpsB/CapC"/>
</dbReference>
<name>A0ABU0CVA7_9BACI</name>
<evidence type="ECO:0000256" key="2">
    <source>
        <dbReference type="ARBA" id="ARBA00022801"/>
    </source>
</evidence>
<dbReference type="Pfam" id="PF19567">
    <property type="entry name" value="CpsB_CapC"/>
    <property type="match status" value="1"/>
</dbReference>
<dbReference type="PANTHER" id="PTHR39181:SF1">
    <property type="entry name" value="TYROSINE-PROTEIN PHOSPHATASE YWQE"/>
    <property type="match status" value="1"/>
</dbReference>
<sequence>MFDLHSHILPGVDDGAQSLTDSFALAKEAVENGISTVFATPHHLNGVYTNHKQDVLDLVDYLQAEIDKQGIPLTILPGQEVHIYGEIVKDLQLNTLLTYNDQQKYLLLELPYDHVPAFVDRVIYEILLQGIIPIIPHPERNRKIREHPDLLYKMVKQGAMSQITAASLVGKFGSEVQKFSLQCIEHGLAHVIASDAHRARKRGFHIQEAYQELDREFGPQVVYDFKQAAEKIGQGQELYVEPPQRIQTKRSWFGWLKRK</sequence>
<keyword evidence="2 5" id="KW-0378">Hydrolase</keyword>
<accession>A0ABU0CVA7</accession>
<comment type="catalytic activity">
    <reaction evidence="4 5">
        <text>O-phospho-L-tyrosyl-[protein] + H2O = L-tyrosyl-[protein] + phosphate</text>
        <dbReference type="Rhea" id="RHEA:10684"/>
        <dbReference type="Rhea" id="RHEA-COMP:10136"/>
        <dbReference type="Rhea" id="RHEA-COMP:20101"/>
        <dbReference type="ChEBI" id="CHEBI:15377"/>
        <dbReference type="ChEBI" id="CHEBI:43474"/>
        <dbReference type="ChEBI" id="CHEBI:46858"/>
        <dbReference type="ChEBI" id="CHEBI:61978"/>
        <dbReference type="EC" id="3.1.3.48"/>
    </reaction>
</comment>